<name>A0AAV4B650_9GAST</name>
<sequence length="158" mass="17128">MALATTVTRLLHGQMMAIPHSFSSLFPSHNLITVKLELSNRRNVLPVFFLRRSCPGCGGQLAEENEGRNASATERESFISGRSKEDGGSPAPILRGERGGREVDVVRDTGYEGVVTRKGLVEESQLTGESGLLIRIDNTAFLAEKAVANLSTPTYVLK</sequence>
<evidence type="ECO:0000256" key="1">
    <source>
        <dbReference type="SAM" id="MobiDB-lite"/>
    </source>
</evidence>
<dbReference type="EMBL" id="BLXT01004508">
    <property type="protein sequence ID" value="GFO13844.1"/>
    <property type="molecule type" value="Genomic_DNA"/>
</dbReference>
<evidence type="ECO:0000313" key="2">
    <source>
        <dbReference type="EMBL" id="GFO13844.1"/>
    </source>
</evidence>
<evidence type="ECO:0000313" key="3">
    <source>
        <dbReference type="Proteomes" id="UP000735302"/>
    </source>
</evidence>
<dbReference type="Proteomes" id="UP000735302">
    <property type="component" value="Unassembled WGS sequence"/>
</dbReference>
<reference evidence="2 3" key="1">
    <citation type="journal article" date="2021" name="Elife">
        <title>Chloroplast acquisition without the gene transfer in kleptoplastic sea slugs, Plakobranchus ocellatus.</title>
        <authorList>
            <person name="Maeda T."/>
            <person name="Takahashi S."/>
            <person name="Yoshida T."/>
            <person name="Shimamura S."/>
            <person name="Takaki Y."/>
            <person name="Nagai Y."/>
            <person name="Toyoda A."/>
            <person name="Suzuki Y."/>
            <person name="Arimoto A."/>
            <person name="Ishii H."/>
            <person name="Satoh N."/>
            <person name="Nishiyama T."/>
            <person name="Hasebe M."/>
            <person name="Maruyama T."/>
            <person name="Minagawa J."/>
            <person name="Obokata J."/>
            <person name="Shigenobu S."/>
        </authorList>
    </citation>
    <scope>NUCLEOTIDE SEQUENCE [LARGE SCALE GENOMIC DNA]</scope>
</reference>
<comment type="caution">
    <text evidence="2">The sequence shown here is derived from an EMBL/GenBank/DDBJ whole genome shotgun (WGS) entry which is preliminary data.</text>
</comment>
<feature type="compositionally biased region" description="Basic and acidic residues" evidence="1">
    <location>
        <begin position="73"/>
        <end position="87"/>
    </location>
</feature>
<keyword evidence="3" id="KW-1185">Reference proteome</keyword>
<organism evidence="2 3">
    <name type="scientific">Plakobranchus ocellatus</name>
    <dbReference type="NCBI Taxonomy" id="259542"/>
    <lineage>
        <taxon>Eukaryota</taxon>
        <taxon>Metazoa</taxon>
        <taxon>Spiralia</taxon>
        <taxon>Lophotrochozoa</taxon>
        <taxon>Mollusca</taxon>
        <taxon>Gastropoda</taxon>
        <taxon>Heterobranchia</taxon>
        <taxon>Euthyneura</taxon>
        <taxon>Panpulmonata</taxon>
        <taxon>Sacoglossa</taxon>
        <taxon>Placobranchoidea</taxon>
        <taxon>Plakobranchidae</taxon>
        <taxon>Plakobranchus</taxon>
    </lineage>
</organism>
<proteinExistence type="predicted"/>
<protein>
    <submittedName>
        <fullName evidence="2">Transposon ty3-i Gag-Pol polyprotein-like protein</fullName>
    </submittedName>
</protein>
<feature type="region of interest" description="Disordered" evidence="1">
    <location>
        <begin position="61"/>
        <end position="96"/>
    </location>
</feature>
<gene>
    <name evidence="2" type="ORF">PoB_004034900</name>
</gene>
<accession>A0AAV4B650</accession>
<dbReference type="AlphaFoldDB" id="A0AAV4B650"/>